<dbReference type="Gene3D" id="2.60.40.10">
    <property type="entry name" value="Immunoglobulins"/>
    <property type="match status" value="3"/>
</dbReference>
<evidence type="ECO:0000313" key="4">
    <source>
        <dbReference type="EMBL" id="WAR12917.1"/>
    </source>
</evidence>
<dbReference type="Proteomes" id="UP001164746">
    <property type="component" value="Chromosome 8"/>
</dbReference>
<evidence type="ECO:0000259" key="3">
    <source>
        <dbReference type="SMART" id="SM00460"/>
    </source>
</evidence>
<protein>
    <submittedName>
        <fullName evidence="4">TGM1-like protein</fullName>
    </submittedName>
</protein>
<sequence>MDNHSEQPNRMPTRSTGERESLPEKRPTPTVIEDSGTPVVATTSVLQTDEQLYTDQETRDIDSVVWRYLHNQSYKSSSRCEPNFKTGALADPPVEQREPECSITGESNQGTVGELGLKRSERSPDVELIGKGRPEEASRAKRDAALGGTDGRRVEITDDEFRENSAALAVVTEGKALTVSSVDLQKETNRAVHHTEEFEQEELVVRRGQPITFKIIFDRNVKTDSDLLFAKFAYGSRPQESKGTLIRLPLNLNGDASTADNWNVKVKDVDKKVLTLTVCSEADSMIGKYELMFETKVKGSENDFANQDLDTFFYLLFNPWCKDDAVYMESEEQRNEYVLNDTGYIWTGNLRMHSARAWNFGQFESPVLEVALTLLDKGELADSGRSSVISVIRCLSALTNSNDDEGLLYGKWGSEYPKPGTKPWEWTGSVAIMEQYHTTGKPVKYGQCWVFSGVVTTLLRCLGIPTRSRLDLPEGYDGWQAHDATPQELSEGVMRCGPAPIKAIKEGHVYLNFDTGFIFSEVNGDKIEWEVKKDGSMEVVWIDKYAVGANISTKAVGSSERHDLTLDYKYREGSAEERKVVEFVERFSSRRKQNIYKKAIGDKEIDYELILADDSMIGDDLEVGVKVKNLTSGTAKINVTLTMASMFYTGVAGKKIKGDRNEIELASGEACRVIESGRLYASIEAFSLRKPPLVGEKICSSVETIVPLTFKNTTNLKLHSAVFHVEGSYMVKARAFHIRKLIHPDDEITVDVPFYPRRLGNRTVSATFSAEEIANVEGVVNVFVVSKSEWKDESEEEKESAEPITTDETDSKPISSEEGESGGDGEAEPAVIDKEEKPMETGDGVGAGDAPDLEDQPGEQTGDVANGTD</sequence>
<feature type="compositionally biased region" description="Basic and acidic residues" evidence="2">
    <location>
        <begin position="16"/>
        <end position="27"/>
    </location>
</feature>
<evidence type="ECO:0000256" key="2">
    <source>
        <dbReference type="SAM" id="MobiDB-lite"/>
    </source>
</evidence>
<dbReference type="InterPro" id="IPR001102">
    <property type="entry name" value="Transglutaminase_N"/>
</dbReference>
<dbReference type="InterPro" id="IPR036238">
    <property type="entry name" value="Transglutaminase_C_sf"/>
</dbReference>
<feature type="region of interest" description="Disordered" evidence="2">
    <location>
        <begin position="76"/>
        <end position="151"/>
    </location>
</feature>
<feature type="compositionally biased region" description="Basic and acidic residues" evidence="2">
    <location>
        <begin position="831"/>
        <end position="840"/>
    </location>
</feature>
<dbReference type="PANTHER" id="PTHR11590">
    <property type="entry name" value="PROTEIN-GLUTAMINE GAMMA-GLUTAMYLTRANSFERASE"/>
    <property type="match status" value="1"/>
</dbReference>
<evidence type="ECO:0000256" key="1">
    <source>
        <dbReference type="ARBA" id="ARBA00005968"/>
    </source>
</evidence>
<evidence type="ECO:0000313" key="5">
    <source>
        <dbReference type="Proteomes" id="UP001164746"/>
    </source>
</evidence>
<organism evidence="4 5">
    <name type="scientific">Mya arenaria</name>
    <name type="common">Soft-shell clam</name>
    <dbReference type="NCBI Taxonomy" id="6604"/>
    <lineage>
        <taxon>Eukaryota</taxon>
        <taxon>Metazoa</taxon>
        <taxon>Spiralia</taxon>
        <taxon>Lophotrochozoa</taxon>
        <taxon>Mollusca</taxon>
        <taxon>Bivalvia</taxon>
        <taxon>Autobranchia</taxon>
        <taxon>Heteroconchia</taxon>
        <taxon>Euheterodonta</taxon>
        <taxon>Imparidentia</taxon>
        <taxon>Neoheterodontei</taxon>
        <taxon>Myida</taxon>
        <taxon>Myoidea</taxon>
        <taxon>Myidae</taxon>
        <taxon>Mya</taxon>
    </lineage>
</organism>
<feature type="domain" description="Transglutaminase-like" evidence="3">
    <location>
        <begin position="440"/>
        <end position="486"/>
    </location>
</feature>
<dbReference type="InterPro" id="IPR038765">
    <property type="entry name" value="Papain-like_cys_pep_sf"/>
</dbReference>
<dbReference type="SMART" id="SM00460">
    <property type="entry name" value="TGc"/>
    <property type="match status" value="1"/>
</dbReference>
<gene>
    <name evidence="4" type="ORF">MAR_027097</name>
</gene>
<feature type="compositionally biased region" description="Basic and acidic residues" evidence="2">
    <location>
        <begin position="116"/>
        <end position="151"/>
    </location>
</feature>
<feature type="compositionally biased region" description="Acidic residues" evidence="2">
    <location>
        <begin position="817"/>
        <end position="827"/>
    </location>
</feature>
<dbReference type="InterPro" id="IPR036985">
    <property type="entry name" value="Transglutaminase-like_sf"/>
</dbReference>
<dbReference type="InterPro" id="IPR013783">
    <property type="entry name" value="Ig-like_fold"/>
</dbReference>
<dbReference type="SUPFAM" id="SSF81296">
    <property type="entry name" value="E set domains"/>
    <property type="match status" value="1"/>
</dbReference>
<dbReference type="InterPro" id="IPR002931">
    <property type="entry name" value="Transglutaminase-like"/>
</dbReference>
<comment type="similarity">
    <text evidence="1">Belongs to the transglutaminase superfamily. Transglutaminase family.</text>
</comment>
<dbReference type="InterPro" id="IPR050779">
    <property type="entry name" value="Transglutaminase"/>
</dbReference>
<dbReference type="PROSITE" id="PS00547">
    <property type="entry name" value="TRANSGLUTAMINASES"/>
    <property type="match status" value="1"/>
</dbReference>
<feature type="region of interest" description="Disordered" evidence="2">
    <location>
        <begin position="1"/>
        <end position="37"/>
    </location>
</feature>
<dbReference type="EMBL" id="CP111019">
    <property type="protein sequence ID" value="WAR12917.1"/>
    <property type="molecule type" value="Genomic_DNA"/>
</dbReference>
<dbReference type="InterPro" id="IPR014756">
    <property type="entry name" value="Ig_E-set"/>
</dbReference>
<dbReference type="Pfam" id="PF00868">
    <property type="entry name" value="Transglut_N"/>
    <property type="match status" value="1"/>
</dbReference>
<accession>A0ABY7EUK4</accession>
<reference evidence="4" key="1">
    <citation type="submission" date="2022-11" db="EMBL/GenBank/DDBJ databases">
        <title>Centuries of genome instability and evolution in soft-shell clam transmissible cancer (bioRxiv).</title>
        <authorList>
            <person name="Hart S.F.M."/>
            <person name="Yonemitsu M.A."/>
            <person name="Giersch R.M."/>
            <person name="Beal B.F."/>
            <person name="Arriagada G."/>
            <person name="Davis B.W."/>
            <person name="Ostrander E.A."/>
            <person name="Goff S.P."/>
            <person name="Metzger M.J."/>
        </authorList>
    </citation>
    <scope>NUCLEOTIDE SEQUENCE</scope>
    <source>
        <strain evidence="4">MELC-2E11</strain>
        <tissue evidence="4">Siphon/mantle</tissue>
    </source>
</reference>
<dbReference type="InterPro" id="IPR013808">
    <property type="entry name" value="Transglutaminase_AS"/>
</dbReference>
<keyword evidence="5" id="KW-1185">Reference proteome</keyword>
<dbReference type="Gene3D" id="3.90.260.10">
    <property type="entry name" value="Transglutaminase-like"/>
    <property type="match status" value="2"/>
</dbReference>
<proteinExistence type="inferred from homology"/>
<name>A0ABY7EUK4_MYAAR</name>
<dbReference type="SUPFAM" id="SSF49309">
    <property type="entry name" value="Transglutaminase, two C-terminal domains"/>
    <property type="match status" value="2"/>
</dbReference>
<dbReference type="SUPFAM" id="SSF54001">
    <property type="entry name" value="Cysteine proteinases"/>
    <property type="match status" value="1"/>
</dbReference>
<dbReference type="PANTHER" id="PTHR11590:SF40">
    <property type="entry name" value="HEMOCYTE PROTEIN-GLUTAMINE GAMMA-GLUTAMYLTRANSFERASE-LIKE PROTEIN"/>
    <property type="match status" value="1"/>
</dbReference>
<feature type="region of interest" description="Disordered" evidence="2">
    <location>
        <begin position="788"/>
        <end position="869"/>
    </location>
</feature>